<gene>
    <name evidence="1" type="ORF">F0P96_05760</name>
</gene>
<dbReference type="NCBIfam" id="TIGR04183">
    <property type="entry name" value="Por_Secre_tail"/>
    <property type="match status" value="1"/>
</dbReference>
<dbReference type="EMBL" id="VTWU01000002">
    <property type="protein sequence ID" value="KAA9338340.1"/>
    <property type="molecule type" value="Genomic_DNA"/>
</dbReference>
<evidence type="ECO:0000313" key="1">
    <source>
        <dbReference type="EMBL" id="KAA9338340.1"/>
    </source>
</evidence>
<comment type="caution">
    <text evidence="1">The sequence shown here is derived from an EMBL/GenBank/DDBJ whole genome shotgun (WGS) entry which is preliminary data.</text>
</comment>
<dbReference type="SUPFAM" id="SSF63829">
    <property type="entry name" value="Calcium-dependent phosphotriesterase"/>
    <property type="match status" value="2"/>
</dbReference>
<protein>
    <submittedName>
        <fullName evidence="1">T9SS type A sorting domain-containing protein</fullName>
    </submittedName>
</protein>
<name>A0AA88FK11_9BACT</name>
<sequence length="585" mass="59409">MSGILMWYQYFRRANSLLLLNCLMHTRTPFTPLFTRLGLLAALGFAALSTQAQVAAPTWASVVRANSSSGANDGSRANEIAVAPDGSQYVCGVFEGTFTIGSTTLAAGAGNGHLFLVKLNPNGTVAWARQANTTSGDTDVSVAVDPAGNAYLTGYFSGSLSFPGAPGTLTTANGVTDAYVAKLDSQGNLLWAIPGGVTGGNSAYATGIAADASGNVYVSGDFAGSIGFGGASTVSASNSDVFLCKLSATNGAQVWIRKGGSNGSDFGYALTTDAAGNPYLGGVIRQPAAIFGSVTLPAGTGAVNDEDIFVAKFDPQGNTVWAQRAGTANNDGVSDVAVDASGNVAITGYVNGVFTSTSDASEIYVARFSATGAPQWSRRIVPTAPDYYQGQGVAFDNRGGLYVTGYFESSVTFGTTTLTANTQDVFVVRYDGLGNAIWANRAGGTTANDAAIAFDVATDAGGNAYLAGGVLGTVSFGSVASTGTGIGFFVSKLNAGGTITATRAAADVALQTYPNPADDYTKLALPAGGGRLALTDALGRTVREQTLPQAAGTYRVALAGLAPGLYHLRATLGNGQTAVSRVTVR</sequence>
<accession>A0AA88FK11</accession>
<dbReference type="InterPro" id="IPR010620">
    <property type="entry name" value="SBBP_repeat"/>
</dbReference>
<reference evidence="1 2" key="1">
    <citation type="submission" date="2019-09" db="EMBL/GenBank/DDBJ databases">
        <title>Genome sequence of Hymenobacter sp. M3.</title>
        <authorList>
            <person name="Srinivasan S."/>
        </authorList>
    </citation>
    <scope>NUCLEOTIDE SEQUENCE [LARGE SCALE GENOMIC DNA]</scope>
    <source>
        <strain evidence="1 2">M3</strain>
    </source>
</reference>
<dbReference type="PANTHER" id="PTHR35580">
    <property type="entry name" value="CELL SURFACE GLYCOPROTEIN (S-LAYER PROTEIN)-LIKE PROTEIN"/>
    <property type="match status" value="1"/>
</dbReference>
<organism evidence="1 2">
    <name type="scientific">Hymenobacter busanensis</name>
    <dbReference type="NCBI Taxonomy" id="2607656"/>
    <lineage>
        <taxon>Bacteria</taxon>
        <taxon>Pseudomonadati</taxon>
        <taxon>Bacteroidota</taxon>
        <taxon>Cytophagia</taxon>
        <taxon>Cytophagales</taxon>
        <taxon>Hymenobacteraceae</taxon>
        <taxon>Hymenobacter</taxon>
    </lineage>
</organism>
<dbReference type="PANTHER" id="PTHR35580:SF1">
    <property type="entry name" value="PHYTASE-LIKE DOMAIN-CONTAINING PROTEIN"/>
    <property type="match status" value="1"/>
</dbReference>
<dbReference type="Gene3D" id="2.80.10.50">
    <property type="match status" value="1"/>
</dbReference>
<dbReference type="InterPro" id="IPR026444">
    <property type="entry name" value="Secre_tail"/>
</dbReference>
<dbReference type="AlphaFoldDB" id="A0AA88FK11"/>
<dbReference type="Proteomes" id="UP000326380">
    <property type="component" value="Unassembled WGS sequence"/>
</dbReference>
<evidence type="ECO:0000313" key="2">
    <source>
        <dbReference type="Proteomes" id="UP000326380"/>
    </source>
</evidence>
<dbReference type="InterPro" id="IPR052918">
    <property type="entry name" value="Motility_Chemotaxis_Reg"/>
</dbReference>
<keyword evidence="2" id="KW-1185">Reference proteome</keyword>
<dbReference type="Pfam" id="PF06739">
    <property type="entry name" value="SBBP"/>
    <property type="match status" value="2"/>
</dbReference>
<proteinExistence type="predicted"/>